<dbReference type="EMBL" id="JAPFFL010000014">
    <property type="protein sequence ID" value="KAJ6678216.1"/>
    <property type="molecule type" value="Genomic_DNA"/>
</dbReference>
<dbReference type="AlphaFoldDB" id="A0A9Q0NYC1"/>
<proteinExistence type="predicted"/>
<accession>A0A9Q0NYC1</accession>
<evidence type="ECO:0000313" key="2">
    <source>
        <dbReference type="Proteomes" id="UP001151529"/>
    </source>
</evidence>
<keyword evidence="2" id="KW-1185">Reference proteome</keyword>
<protein>
    <submittedName>
        <fullName evidence="1">EXOSTOSIN FAMILY PROTEIN</fullName>
    </submittedName>
</protein>
<comment type="caution">
    <text evidence="1">The sequence shown here is derived from an EMBL/GenBank/DDBJ whole genome shotgun (WGS) entry which is preliminary data.</text>
</comment>
<reference evidence="1" key="2">
    <citation type="journal article" date="2023" name="Int. J. Mol. Sci.">
        <title>De Novo Assembly and Annotation of 11 Diverse Shrub Willow (Salix) Genomes Reveals Novel Gene Organization in Sex-Linked Regions.</title>
        <authorList>
            <person name="Hyden B."/>
            <person name="Feng K."/>
            <person name="Yates T.B."/>
            <person name="Jawdy S."/>
            <person name="Cereghino C."/>
            <person name="Smart L.B."/>
            <person name="Muchero W."/>
        </authorList>
    </citation>
    <scope>NUCLEOTIDE SEQUENCE [LARGE SCALE GENOMIC DNA]</scope>
    <source>
        <tissue evidence="1">Shoot tip</tissue>
    </source>
</reference>
<reference evidence="1" key="1">
    <citation type="submission" date="2022-11" db="EMBL/GenBank/DDBJ databases">
        <authorList>
            <person name="Hyden B.L."/>
            <person name="Feng K."/>
            <person name="Yates T."/>
            <person name="Jawdy S."/>
            <person name="Smart L.B."/>
            <person name="Muchero W."/>
        </authorList>
    </citation>
    <scope>NUCLEOTIDE SEQUENCE</scope>
    <source>
        <tissue evidence="1">Shoot tip</tissue>
    </source>
</reference>
<name>A0A9Q0NYC1_SALVM</name>
<sequence length="81" mass="9351">MPTNSPTICFVFRNTCRDTDNLTSDGSPVHRLIDQHSVDYWLWADLIGPESVRLLKTLETECSRYVFFSPPIILIFNFGNK</sequence>
<dbReference type="Proteomes" id="UP001151529">
    <property type="component" value="Chromosome 7"/>
</dbReference>
<evidence type="ECO:0000313" key="1">
    <source>
        <dbReference type="EMBL" id="KAJ6678216.1"/>
    </source>
</evidence>
<gene>
    <name evidence="1" type="ORF">OIU85_008773</name>
</gene>
<organism evidence="1 2">
    <name type="scientific">Salix viminalis</name>
    <name type="common">Common osier</name>
    <name type="synonym">Basket willow</name>
    <dbReference type="NCBI Taxonomy" id="40686"/>
    <lineage>
        <taxon>Eukaryota</taxon>
        <taxon>Viridiplantae</taxon>
        <taxon>Streptophyta</taxon>
        <taxon>Embryophyta</taxon>
        <taxon>Tracheophyta</taxon>
        <taxon>Spermatophyta</taxon>
        <taxon>Magnoliopsida</taxon>
        <taxon>eudicotyledons</taxon>
        <taxon>Gunneridae</taxon>
        <taxon>Pentapetalae</taxon>
        <taxon>rosids</taxon>
        <taxon>fabids</taxon>
        <taxon>Malpighiales</taxon>
        <taxon>Salicaceae</taxon>
        <taxon>Saliceae</taxon>
        <taxon>Salix</taxon>
    </lineage>
</organism>
<dbReference type="OrthoDB" id="1938104at2759"/>